<organism evidence="2 3">
    <name type="scientific">Lentzea indica</name>
    <dbReference type="NCBI Taxonomy" id="2604800"/>
    <lineage>
        <taxon>Bacteria</taxon>
        <taxon>Bacillati</taxon>
        <taxon>Actinomycetota</taxon>
        <taxon>Actinomycetes</taxon>
        <taxon>Pseudonocardiales</taxon>
        <taxon>Pseudonocardiaceae</taxon>
        <taxon>Lentzea</taxon>
    </lineage>
</organism>
<evidence type="ECO:0000256" key="1">
    <source>
        <dbReference type="SAM" id="Phobius"/>
    </source>
</evidence>
<evidence type="ECO:0008006" key="4">
    <source>
        <dbReference type="Google" id="ProtNLM"/>
    </source>
</evidence>
<accession>A0ABX1FPL1</accession>
<evidence type="ECO:0000313" key="2">
    <source>
        <dbReference type="EMBL" id="NKE60887.1"/>
    </source>
</evidence>
<dbReference type="EMBL" id="VSRL01000142">
    <property type="protein sequence ID" value="NKE60887.1"/>
    <property type="molecule type" value="Genomic_DNA"/>
</dbReference>
<keyword evidence="1" id="KW-1133">Transmembrane helix</keyword>
<comment type="caution">
    <text evidence="2">The sequence shown here is derived from an EMBL/GenBank/DDBJ whole genome shotgun (WGS) entry which is preliminary data.</text>
</comment>
<protein>
    <recommendedName>
        <fullName evidence="4">Serine/threonine protein kinase</fullName>
    </recommendedName>
</protein>
<proteinExistence type="predicted"/>
<feature type="non-terminal residue" evidence="2">
    <location>
        <position position="95"/>
    </location>
</feature>
<name>A0ABX1FPL1_9PSEU</name>
<feature type="transmembrane region" description="Helical" evidence="1">
    <location>
        <begin position="63"/>
        <end position="85"/>
    </location>
</feature>
<keyword evidence="1" id="KW-0812">Transmembrane</keyword>
<keyword evidence="1" id="KW-0472">Membrane</keyword>
<dbReference type="Proteomes" id="UP001515943">
    <property type="component" value="Unassembled WGS sequence"/>
</dbReference>
<gene>
    <name evidence="2" type="ORF">FXN61_30535</name>
</gene>
<reference evidence="2 3" key="1">
    <citation type="submission" date="2019-08" db="EMBL/GenBank/DDBJ databases">
        <title>Lentzea from Indian Himalayas.</title>
        <authorList>
            <person name="Mandal S."/>
            <person name="Mallick Gupta A."/>
            <person name="Maiti P.K."/>
            <person name="Sarkar J."/>
            <person name="Mandal S."/>
        </authorList>
    </citation>
    <scope>NUCLEOTIDE SEQUENCE [LARGE SCALE GENOMIC DNA]</scope>
    <source>
        <strain evidence="2 3">PSKA42</strain>
    </source>
</reference>
<sequence>MSLLAAMTDMDPARRPTAAQCARSLSAALEASRGLPALLPDAPVATDPEVPLPLPRPRRSKRLAISAAAAAAVTAVAVAVANFGGGGNEAPAADQ</sequence>
<keyword evidence="3" id="KW-1185">Reference proteome</keyword>
<evidence type="ECO:0000313" key="3">
    <source>
        <dbReference type="Proteomes" id="UP001515943"/>
    </source>
</evidence>